<feature type="region of interest" description="Disordered" evidence="5">
    <location>
        <begin position="506"/>
        <end position="525"/>
    </location>
</feature>
<gene>
    <name evidence="7" type="ORF">GLYMA_01G086200</name>
</gene>
<feature type="region of interest" description="Disordered" evidence="5">
    <location>
        <begin position="538"/>
        <end position="562"/>
    </location>
</feature>
<keyword evidence="2" id="KW-0747">Spliceosome</keyword>
<feature type="domain" description="RRM" evidence="6">
    <location>
        <begin position="698"/>
        <end position="775"/>
    </location>
</feature>
<dbReference type="SUPFAM" id="SSF54928">
    <property type="entry name" value="RNA-binding domain, RBD"/>
    <property type="match status" value="2"/>
</dbReference>
<dbReference type="SMART" id="SM00360">
    <property type="entry name" value="RRM"/>
    <property type="match status" value="2"/>
</dbReference>
<evidence type="ECO:0000256" key="4">
    <source>
        <dbReference type="PROSITE-ProRule" id="PRU00176"/>
    </source>
</evidence>
<evidence type="ECO:0000256" key="5">
    <source>
        <dbReference type="SAM" id="MobiDB-lite"/>
    </source>
</evidence>
<keyword evidence="3" id="KW-0508">mRNA splicing</keyword>
<feature type="region of interest" description="Disordered" evidence="5">
    <location>
        <begin position="981"/>
        <end position="1092"/>
    </location>
</feature>
<evidence type="ECO:0000313" key="8">
    <source>
        <dbReference type="EnsemblPlants" id="KRH75451"/>
    </source>
</evidence>
<feature type="region of interest" description="Disordered" evidence="5">
    <location>
        <begin position="171"/>
        <end position="206"/>
    </location>
</feature>
<protein>
    <recommendedName>
        <fullName evidence="6">RRM domain-containing protein</fullName>
    </recommendedName>
</protein>
<dbReference type="GO" id="GO:0006397">
    <property type="term" value="P:mRNA processing"/>
    <property type="evidence" value="ECO:0007669"/>
    <property type="project" value="UniProtKB-KW"/>
</dbReference>
<evidence type="ECO:0000313" key="9">
    <source>
        <dbReference type="Proteomes" id="UP000008827"/>
    </source>
</evidence>
<dbReference type="CDD" id="cd00590">
    <property type="entry name" value="RRM_SF"/>
    <property type="match status" value="2"/>
</dbReference>
<reference evidence="8" key="2">
    <citation type="submission" date="2018-02" db="UniProtKB">
        <authorList>
            <consortium name="EnsemblPlants"/>
        </authorList>
    </citation>
    <scope>IDENTIFICATION</scope>
    <source>
        <strain evidence="8">Williams 82</strain>
    </source>
</reference>
<dbReference type="EnsemblPlants" id="KRH75451">
    <property type="protein sequence ID" value="KRH75451"/>
    <property type="gene ID" value="GLYMA_01G086200"/>
</dbReference>
<dbReference type="InterPro" id="IPR035979">
    <property type="entry name" value="RBD_domain_sf"/>
</dbReference>
<name>A0A0R0LF44_SOYBN</name>
<sequence>MMEKDDSKVDNWTVLRQKMSGCWEKMREREEREESEEGDNGWVRVTSRGKRDVRNSVSLRKKPHWGYAETRGRVQQKAVVVNWRDHKDISSFYFTRFADDTTEKELWQQFKRWGDVREIFIPNRRNYNGRRYGFVRFKGVQDIQQLTRQLDSIVIGGMKLFVNIPKYDRERRTQEDMGRQPQNKGGDMHTRFQRTTQQRQRKPLSYADVVRKKNITQQRRKDQKQHFQGDESYTSLVYLHVNTKETKWLEDAWVGRLNNPAMFERNRIRKIVGTMGDIVDVDDDVETKWRMDRARVLIRTPWTPAIKNVIEVHISGETFKVHVVEECGSMTCENHIKGSSYSDSSEEIESSDSLAGDELLRATRFAGANQELPRATAPNQRPNSPHNITVPNAGVGERILTGMTIGWKDDGYLMDNVEVPRLMTGRNGKATVNSNIEAYAAKIPPLESYLNSHESQAGDNNSTKGKQVSVADVAHEIGDCLGQKNMALQYGPNLGQPSVILNEPTIKLGRTPPKNNNEVYSSGSWSHRRYQRLAGQVNANQEQPNNTQADSRSNDPNSETRDINKDFEEEANTETAQAQEAINMWEMIQQLGVTLGSREEDQQSRILEESETGKRNNRAADSPLEAKTPHFLILISEGFREAWGALSRSGITSLPSNQSPVKVDAVSVTPVTEAPPTSMPGHQHSYQRANWREHKDVISFYFTRFREDTTEKDLWYHFKQAGDVREIFISPKRNRNGRRYGFVRFKGVEDVHQMEKKLDSMVFGGLKMYVNTPKFGRTHRVNSQPVVRGRMEGQHHTEGVRDVYLGMKQVANMKLSQGSYAEANVMEEEDAAWSELFYSVEKWTPQLRPGYRLTWVQCWGIPLIAWDMQHIKQIVSSIGDMVDADDDVEELRRLDRARILIKTPWKPFIQHTVNVQIRGELHVVHIVEENGKSCANCQHRRSNGQSSSEEIQSEESDVGMLLGDVPPSWWNELRLKDRMGVCSEPSRDAPRSVEGKEEESSPETNGPCRSAGTSPPTLVDVQGSDAGNQLAESPTRQDDTMQEPLDYQTGNDDEEQLPTGHGTAENQADGDGPTSDGMVVAQGPDGLSLGPDPAGKAIDRWILCLADTVQPYVAGVQSQS</sequence>
<feature type="compositionally biased region" description="Basic and acidic residues" evidence="5">
    <location>
        <begin position="981"/>
        <end position="999"/>
    </location>
</feature>
<dbReference type="GO" id="GO:0008380">
    <property type="term" value="P:RNA splicing"/>
    <property type="evidence" value="ECO:0007669"/>
    <property type="project" value="UniProtKB-KW"/>
</dbReference>
<dbReference type="AlphaFoldDB" id="A0A0R0LF44"/>
<keyword evidence="4" id="KW-0694">RNA-binding</keyword>
<dbReference type="GO" id="GO:0005681">
    <property type="term" value="C:spliceosomal complex"/>
    <property type="evidence" value="ECO:0007669"/>
    <property type="project" value="UniProtKB-KW"/>
</dbReference>
<feature type="domain" description="RRM" evidence="6">
    <location>
        <begin position="90"/>
        <end position="167"/>
    </location>
</feature>
<proteinExistence type="predicted"/>
<organism evidence="7">
    <name type="scientific">Glycine max</name>
    <name type="common">Soybean</name>
    <name type="synonym">Glycine hispida</name>
    <dbReference type="NCBI Taxonomy" id="3847"/>
    <lineage>
        <taxon>Eukaryota</taxon>
        <taxon>Viridiplantae</taxon>
        <taxon>Streptophyta</taxon>
        <taxon>Embryophyta</taxon>
        <taxon>Tracheophyta</taxon>
        <taxon>Spermatophyta</taxon>
        <taxon>Magnoliopsida</taxon>
        <taxon>eudicotyledons</taxon>
        <taxon>Gunneridae</taxon>
        <taxon>Pentapetalae</taxon>
        <taxon>rosids</taxon>
        <taxon>fabids</taxon>
        <taxon>Fabales</taxon>
        <taxon>Fabaceae</taxon>
        <taxon>Papilionoideae</taxon>
        <taxon>50 kb inversion clade</taxon>
        <taxon>NPAAA clade</taxon>
        <taxon>indigoferoid/millettioid clade</taxon>
        <taxon>Phaseoleae</taxon>
        <taxon>Glycine</taxon>
        <taxon>Glycine subgen. Soja</taxon>
    </lineage>
</organism>
<keyword evidence="9" id="KW-1185">Reference proteome</keyword>
<dbReference type="InterPro" id="IPR050907">
    <property type="entry name" value="SRSF"/>
</dbReference>
<feature type="region of interest" description="Disordered" evidence="5">
    <location>
        <begin position="595"/>
        <end position="623"/>
    </location>
</feature>
<feature type="region of interest" description="Disordered" evidence="5">
    <location>
        <begin position="936"/>
        <end position="956"/>
    </location>
</feature>
<dbReference type="InParanoid" id="A0A0R0LF44"/>
<evidence type="ECO:0000256" key="2">
    <source>
        <dbReference type="ARBA" id="ARBA00022728"/>
    </source>
</evidence>
<evidence type="ECO:0000313" key="7">
    <source>
        <dbReference type="EMBL" id="KRH75451.1"/>
    </source>
</evidence>
<dbReference type="EMBL" id="CM000834">
    <property type="protein sequence ID" value="KRH75451.1"/>
    <property type="molecule type" value="Genomic_DNA"/>
</dbReference>
<feature type="compositionally biased region" description="Basic and acidic residues" evidence="5">
    <location>
        <begin position="597"/>
        <end position="614"/>
    </location>
</feature>
<keyword evidence="1" id="KW-0507">mRNA processing</keyword>
<dbReference type="InterPro" id="IPR000504">
    <property type="entry name" value="RRM_dom"/>
</dbReference>
<dbReference type="Gene3D" id="3.30.70.330">
    <property type="match status" value="2"/>
</dbReference>
<dbReference type="Pfam" id="PF00076">
    <property type="entry name" value="RRM_1"/>
    <property type="match status" value="2"/>
</dbReference>
<feature type="compositionally biased region" description="Polar residues" evidence="5">
    <location>
        <begin position="538"/>
        <end position="557"/>
    </location>
</feature>
<dbReference type="SMR" id="A0A0R0LF44"/>
<dbReference type="PROSITE" id="PS50102">
    <property type="entry name" value="RRM"/>
    <property type="match status" value="2"/>
</dbReference>
<evidence type="ECO:0000259" key="6">
    <source>
        <dbReference type="PROSITE" id="PS50102"/>
    </source>
</evidence>
<dbReference type="GO" id="GO:0000381">
    <property type="term" value="P:regulation of alternative mRNA splicing, via spliceosome"/>
    <property type="evidence" value="ECO:0000318"/>
    <property type="project" value="GO_Central"/>
</dbReference>
<dbReference type="GO" id="GO:0003729">
    <property type="term" value="F:mRNA binding"/>
    <property type="evidence" value="ECO:0000318"/>
    <property type="project" value="GO_Central"/>
</dbReference>
<reference evidence="7" key="3">
    <citation type="submission" date="2018-07" db="EMBL/GenBank/DDBJ databases">
        <title>WGS assembly of Glycine max.</title>
        <authorList>
            <person name="Schmutz J."/>
            <person name="Cannon S."/>
            <person name="Schlueter J."/>
            <person name="Ma J."/>
            <person name="Mitros T."/>
            <person name="Nelson W."/>
            <person name="Hyten D."/>
            <person name="Song Q."/>
            <person name="Thelen J."/>
            <person name="Cheng J."/>
            <person name="Xu D."/>
            <person name="Hellsten U."/>
            <person name="May G."/>
            <person name="Yu Y."/>
            <person name="Sakurai T."/>
            <person name="Umezawa T."/>
            <person name="Bhattacharyya M."/>
            <person name="Sandhu D."/>
            <person name="Valliyodan B."/>
            <person name="Lindquist E."/>
            <person name="Peto M."/>
            <person name="Grant D."/>
            <person name="Shu S."/>
            <person name="Goodstein D."/>
            <person name="Barry K."/>
            <person name="Futrell-Griggs M."/>
            <person name="Abernathy B."/>
            <person name="Du J."/>
            <person name="Tian Z."/>
            <person name="Zhu L."/>
            <person name="Gill N."/>
            <person name="Joshi T."/>
            <person name="Libault M."/>
            <person name="Sethuraman A."/>
            <person name="Zhang X."/>
            <person name="Shinozaki K."/>
            <person name="Nguyen H."/>
            <person name="Wing R."/>
            <person name="Cregan P."/>
            <person name="Specht J."/>
            <person name="Grimwood J."/>
            <person name="Rokhsar D."/>
            <person name="Stacey G."/>
            <person name="Shoemaker R."/>
            <person name="Jackson S."/>
        </authorList>
    </citation>
    <scope>NUCLEOTIDE SEQUENCE</scope>
    <source>
        <tissue evidence="7">Callus</tissue>
    </source>
</reference>
<evidence type="ECO:0000256" key="3">
    <source>
        <dbReference type="ARBA" id="ARBA00023187"/>
    </source>
</evidence>
<dbReference type="GO" id="GO:0016607">
    <property type="term" value="C:nuclear speck"/>
    <property type="evidence" value="ECO:0000318"/>
    <property type="project" value="GO_Central"/>
</dbReference>
<reference evidence="7 8" key="1">
    <citation type="journal article" date="2010" name="Nature">
        <title>Genome sequence of the palaeopolyploid soybean.</title>
        <authorList>
            <person name="Schmutz J."/>
            <person name="Cannon S.B."/>
            <person name="Schlueter J."/>
            <person name="Ma J."/>
            <person name="Mitros T."/>
            <person name="Nelson W."/>
            <person name="Hyten D.L."/>
            <person name="Song Q."/>
            <person name="Thelen J.J."/>
            <person name="Cheng J."/>
            <person name="Xu D."/>
            <person name="Hellsten U."/>
            <person name="May G.D."/>
            <person name="Yu Y."/>
            <person name="Sakurai T."/>
            <person name="Umezawa T."/>
            <person name="Bhattacharyya M.K."/>
            <person name="Sandhu D."/>
            <person name="Valliyodan B."/>
            <person name="Lindquist E."/>
            <person name="Peto M."/>
            <person name="Grant D."/>
            <person name="Shu S."/>
            <person name="Goodstein D."/>
            <person name="Barry K."/>
            <person name="Futrell-Griggs M."/>
            <person name="Abernathy B."/>
            <person name="Du J."/>
            <person name="Tian Z."/>
            <person name="Zhu L."/>
            <person name="Gill N."/>
            <person name="Joshi T."/>
            <person name="Libault M."/>
            <person name="Sethuraman A."/>
            <person name="Zhang X.-C."/>
            <person name="Shinozaki K."/>
            <person name="Nguyen H.T."/>
            <person name="Wing R.A."/>
            <person name="Cregan P."/>
            <person name="Specht J."/>
            <person name="Grimwood J."/>
            <person name="Rokhsar D."/>
            <person name="Stacey G."/>
            <person name="Shoemaker R.C."/>
            <person name="Jackson S.A."/>
        </authorList>
    </citation>
    <scope>NUCLEOTIDE SEQUENCE</scope>
    <source>
        <strain evidence="8">cv. Williams 82</strain>
        <tissue evidence="7">Callus</tissue>
    </source>
</reference>
<feature type="compositionally biased region" description="Polar residues" evidence="5">
    <location>
        <begin position="1025"/>
        <end position="1034"/>
    </location>
</feature>
<dbReference type="InterPro" id="IPR012677">
    <property type="entry name" value="Nucleotide-bd_a/b_plait_sf"/>
</dbReference>
<dbReference type="Proteomes" id="UP000008827">
    <property type="component" value="Chromosome 1"/>
</dbReference>
<evidence type="ECO:0000256" key="1">
    <source>
        <dbReference type="ARBA" id="ARBA00022664"/>
    </source>
</evidence>
<accession>A0A0R0LF44</accession>
<feature type="compositionally biased region" description="Polar residues" evidence="5">
    <location>
        <begin position="513"/>
        <end position="525"/>
    </location>
</feature>
<dbReference type="PANTHER" id="PTHR23147">
    <property type="entry name" value="SERINE/ARGININE RICH SPLICING FACTOR"/>
    <property type="match status" value="1"/>
</dbReference>
<dbReference type="Gramene" id="KRH75451">
    <property type="protein sequence ID" value="KRH75451"/>
    <property type="gene ID" value="GLYMA_01G086200"/>
</dbReference>